<evidence type="ECO:0000256" key="1">
    <source>
        <dbReference type="ARBA" id="ARBA00008775"/>
    </source>
</evidence>
<evidence type="ECO:0000313" key="4">
    <source>
        <dbReference type="EMBL" id="GGO80470.1"/>
    </source>
</evidence>
<evidence type="ECO:0000256" key="2">
    <source>
        <dbReference type="SAM" id="MobiDB-lite"/>
    </source>
</evidence>
<dbReference type="Pfam" id="PF02342">
    <property type="entry name" value="TerD"/>
    <property type="match status" value="1"/>
</dbReference>
<feature type="compositionally biased region" description="Low complexity" evidence="2">
    <location>
        <begin position="318"/>
        <end position="347"/>
    </location>
</feature>
<evidence type="ECO:0000259" key="3">
    <source>
        <dbReference type="Pfam" id="PF02342"/>
    </source>
</evidence>
<protein>
    <recommendedName>
        <fullName evidence="3">TerD domain-containing protein</fullName>
    </recommendedName>
</protein>
<name>A0A917ZCP6_9ACTN</name>
<dbReference type="InterPro" id="IPR051324">
    <property type="entry name" value="Stress/Tellurium_Resist"/>
</dbReference>
<dbReference type="Proteomes" id="UP000641932">
    <property type="component" value="Unassembled WGS sequence"/>
</dbReference>
<organism evidence="4 5">
    <name type="scientific">Wenjunlia tyrosinilytica</name>
    <dbReference type="NCBI Taxonomy" id="1544741"/>
    <lineage>
        <taxon>Bacteria</taxon>
        <taxon>Bacillati</taxon>
        <taxon>Actinomycetota</taxon>
        <taxon>Actinomycetes</taxon>
        <taxon>Kitasatosporales</taxon>
        <taxon>Streptomycetaceae</taxon>
        <taxon>Wenjunlia</taxon>
    </lineage>
</organism>
<feature type="compositionally biased region" description="Low complexity" evidence="2">
    <location>
        <begin position="277"/>
        <end position="291"/>
    </location>
</feature>
<feature type="compositionally biased region" description="Low complexity" evidence="2">
    <location>
        <begin position="199"/>
        <end position="216"/>
    </location>
</feature>
<reference evidence="4" key="2">
    <citation type="submission" date="2020-09" db="EMBL/GenBank/DDBJ databases">
        <authorList>
            <person name="Sun Q."/>
            <person name="Zhou Y."/>
        </authorList>
    </citation>
    <scope>NUCLEOTIDE SEQUENCE</scope>
    <source>
        <strain evidence="4">CGMCC 4.7201</strain>
    </source>
</reference>
<accession>A0A917ZCP6</accession>
<dbReference type="InterPro" id="IPR003325">
    <property type="entry name" value="TerD"/>
</dbReference>
<dbReference type="CDD" id="cd06974">
    <property type="entry name" value="TerD_like"/>
    <property type="match status" value="1"/>
</dbReference>
<reference evidence="4" key="1">
    <citation type="journal article" date="2014" name="Int. J. Syst. Evol. Microbiol.">
        <title>Complete genome sequence of Corynebacterium casei LMG S-19264T (=DSM 44701T), isolated from a smear-ripened cheese.</title>
        <authorList>
            <consortium name="US DOE Joint Genome Institute (JGI-PGF)"/>
            <person name="Walter F."/>
            <person name="Albersmeier A."/>
            <person name="Kalinowski J."/>
            <person name="Ruckert C."/>
        </authorList>
    </citation>
    <scope>NUCLEOTIDE SEQUENCE</scope>
    <source>
        <strain evidence="4">CGMCC 4.7201</strain>
    </source>
</reference>
<dbReference type="AlphaFoldDB" id="A0A917ZCP6"/>
<comment type="similarity">
    <text evidence="1">Belongs to the CAPAB/TerDEXZ family.</text>
</comment>
<dbReference type="EMBL" id="BMMS01000001">
    <property type="protein sequence ID" value="GGO80470.1"/>
    <property type="molecule type" value="Genomic_DNA"/>
</dbReference>
<feature type="compositionally biased region" description="Pro residues" evidence="2">
    <location>
        <begin position="348"/>
        <end position="361"/>
    </location>
</feature>
<feature type="compositionally biased region" description="Low complexity" evidence="2">
    <location>
        <begin position="256"/>
        <end position="266"/>
    </location>
</feature>
<dbReference type="Gene3D" id="2.60.60.30">
    <property type="entry name" value="sav2460 like domains"/>
    <property type="match status" value="1"/>
</dbReference>
<proteinExistence type="inferred from homology"/>
<dbReference type="PANTHER" id="PTHR32097:SF4">
    <property type="entry name" value="GENERAL STRESS PROTEIN 16U"/>
    <property type="match status" value="1"/>
</dbReference>
<evidence type="ECO:0000313" key="5">
    <source>
        <dbReference type="Proteomes" id="UP000641932"/>
    </source>
</evidence>
<gene>
    <name evidence="4" type="ORF">GCM10012280_02460</name>
</gene>
<feature type="compositionally biased region" description="Pro residues" evidence="2">
    <location>
        <begin position="245"/>
        <end position="255"/>
    </location>
</feature>
<feature type="compositionally biased region" description="Pro residues" evidence="2">
    <location>
        <begin position="267"/>
        <end position="276"/>
    </location>
</feature>
<sequence>MTHAMVKGSNIPLEASAVRAVLRWSASAGVPDLDASALLLGPDGRVRSDQDFVFYNQPRHPSGLVRHRPKKRVQGDITDTVEVDLGSLDQSVDRVVIAASVDGGAFSAVGDLRVLIYDIAEGPDAQAVAEYMVNPETGEESAMNCGELYRRRDQWKFRAVGQGYTSGLIGLATDFGIAVDDGEGDENGALADGGPPVPSTQRQSAPSTQSPSQSPAQPAPSQPSRAPSQPSPSHSSPPQRRPQAAPEPAPAPPTASPSAAPAATSAPPTPPPPTLPAPATAPLAPAATAEPSTPPPPAAPPHQGSYGYPQPQPPGRPPGSYGYPPQQGSYGYPNQRPQQPHQGYGYPQPQPQAGYPPPRPQPHGAAQPPNGEFKLPPQGPQFQPDRSHRR</sequence>
<keyword evidence="5" id="KW-1185">Reference proteome</keyword>
<dbReference type="RefSeq" id="WP_189129537.1">
    <property type="nucleotide sequence ID" value="NZ_BMMS01000001.1"/>
</dbReference>
<feature type="compositionally biased region" description="Low complexity" evidence="2">
    <location>
        <begin position="222"/>
        <end position="244"/>
    </location>
</feature>
<feature type="domain" description="TerD" evidence="3">
    <location>
        <begin position="1"/>
        <end position="175"/>
    </location>
</feature>
<feature type="region of interest" description="Disordered" evidence="2">
    <location>
        <begin position="180"/>
        <end position="390"/>
    </location>
</feature>
<comment type="caution">
    <text evidence="4">The sequence shown here is derived from an EMBL/GenBank/DDBJ whole genome shotgun (WGS) entry which is preliminary data.</text>
</comment>
<dbReference type="PANTHER" id="PTHR32097">
    <property type="entry name" value="CAMP-BINDING PROTEIN 1-RELATED"/>
    <property type="match status" value="1"/>
</dbReference>